<evidence type="ECO:0000256" key="1">
    <source>
        <dbReference type="ARBA" id="ARBA00005568"/>
    </source>
</evidence>
<evidence type="ECO:0000256" key="2">
    <source>
        <dbReference type="ARBA" id="ARBA00022723"/>
    </source>
</evidence>
<dbReference type="OrthoDB" id="1621678at2759"/>
<proteinExistence type="inferred from homology"/>
<dbReference type="AlphaFoldDB" id="K0SX99"/>
<feature type="compositionally biased region" description="Low complexity" evidence="4">
    <location>
        <begin position="1"/>
        <end position="11"/>
    </location>
</feature>
<dbReference type="InterPro" id="IPR015813">
    <property type="entry name" value="Pyrv/PenolPyrv_kinase-like_dom"/>
</dbReference>
<dbReference type="SUPFAM" id="SSF51621">
    <property type="entry name" value="Phosphoenolpyruvate/pyruvate domain"/>
    <property type="match status" value="1"/>
</dbReference>
<evidence type="ECO:0000313" key="7">
    <source>
        <dbReference type="Proteomes" id="UP000266841"/>
    </source>
</evidence>
<name>K0SX99_THAOC</name>
<evidence type="ECO:0000313" key="6">
    <source>
        <dbReference type="EMBL" id="EJK71053.1"/>
    </source>
</evidence>
<dbReference type="Proteomes" id="UP000266841">
    <property type="component" value="Unassembled WGS sequence"/>
</dbReference>
<keyword evidence="3" id="KW-0456">Lyase</keyword>
<accession>K0SX99</accession>
<dbReference type="EMBL" id="AGNL01007713">
    <property type="protein sequence ID" value="EJK71053.1"/>
    <property type="molecule type" value="Genomic_DNA"/>
</dbReference>
<dbReference type="PANTHER" id="PTHR30502:SF0">
    <property type="entry name" value="PHOSPHOENOLPYRUVATE CARBOXYLASE FAMILY PROTEIN"/>
    <property type="match status" value="1"/>
</dbReference>
<comment type="caution">
    <text evidence="6">The sequence shown here is derived from an EMBL/GenBank/DDBJ whole genome shotgun (WGS) entry which is preliminary data.</text>
</comment>
<keyword evidence="7" id="KW-1185">Reference proteome</keyword>
<dbReference type="GO" id="GO:0046872">
    <property type="term" value="F:metal ion binding"/>
    <property type="evidence" value="ECO:0007669"/>
    <property type="project" value="UniProtKB-KW"/>
</dbReference>
<reference evidence="6 7" key="1">
    <citation type="journal article" date="2012" name="Genome Biol.">
        <title>Genome and low-iron response of an oceanic diatom adapted to chronic iron limitation.</title>
        <authorList>
            <person name="Lommer M."/>
            <person name="Specht M."/>
            <person name="Roy A.S."/>
            <person name="Kraemer L."/>
            <person name="Andreson R."/>
            <person name="Gutowska M.A."/>
            <person name="Wolf J."/>
            <person name="Bergner S.V."/>
            <person name="Schilhabel M.B."/>
            <person name="Klostermeier U.C."/>
            <person name="Beiko R.G."/>
            <person name="Rosenstiel P."/>
            <person name="Hippler M."/>
            <person name="Laroche J."/>
        </authorList>
    </citation>
    <scope>NUCLEOTIDE SEQUENCE [LARGE SCALE GENOMIC DNA]</scope>
    <source>
        <strain evidence="6 7">CCMP1005</strain>
    </source>
</reference>
<dbReference type="InterPro" id="IPR040442">
    <property type="entry name" value="Pyrv_kinase-like_dom_sf"/>
</dbReference>
<gene>
    <name evidence="6" type="ORF">THAOC_07540</name>
</gene>
<dbReference type="eggNOG" id="ENOG502QR7H">
    <property type="taxonomic scope" value="Eukaryota"/>
</dbReference>
<dbReference type="PANTHER" id="PTHR30502">
    <property type="entry name" value="2-KETO-3-DEOXY-L-RHAMNONATE ALDOLASE"/>
    <property type="match status" value="1"/>
</dbReference>
<evidence type="ECO:0000256" key="4">
    <source>
        <dbReference type="SAM" id="MobiDB-lite"/>
    </source>
</evidence>
<evidence type="ECO:0000256" key="3">
    <source>
        <dbReference type="ARBA" id="ARBA00023239"/>
    </source>
</evidence>
<comment type="similarity">
    <text evidence="1">Belongs to the HpcH/HpaI aldolase family.</text>
</comment>
<dbReference type="GO" id="GO:0016832">
    <property type="term" value="F:aldehyde-lyase activity"/>
    <property type="evidence" value="ECO:0007669"/>
    <property type="project" value="TreeGrafter"/>
</dbReference>
<dbReference type="InterPro" id="IPR005000">
    <property type="entry name" value="Aldolase/citrate-lyase_domain"/>
</dbReference>
<feature type="domain" description="HpcH/HpaI aldolase/citrate lyase" evidence="5">
    <location>
        <begin position="6"/>
        <end position="220"/>
    </location>
</feature>
<dbReference type="Pfam" id="PF03328">
    <property type="entry name" value="HpcH_HpaI"/>
    <property type="match status" value="1"/>
</dbReference>
<feature type="region of interest" description="Disordered" evidence="4">
    <location>
        <begin position="1"/>
        <end position="36"/>
    </location>
</feature>
<protein>
    <recommendedName>
        <fullName evidence="5">HpcH/HpaI aldolase/citrate lyase domain-containing protein</fullName>
    </recommendedName>
</protein>
<evidence type="ECO:0000259" key="5">
    <source>
        <dbReference type="Pfam" id="PF03328"/>
    </source>
</evidence>
<dbReference type="Gene3D" id="3.20.20.60">
    <property type="entry name" value="Phosphoenolpyruvate-binding domains"/>
    <property type="match status" value="1"/>
</dbReference>
<keyword evidence="2" id="KW-0479">Metal-binding</keyword>
<dbReference type="InterPro" id="IPR050251">
    <property type="entry name" value="HpcH-HpaI_aldolase"/>
</dbReference>
<feature type="non-terminal residue" evidence="6">
    <location>
        <position position="1"/>
    </location>
</feature>
<organism evidence="6 7">
    <name type="scientific">Thalassiosira oceanica</name>
    <name type="common">Marine diatom</name>
    <dbReference type="NCBI Taxonomy" id="159749"/>
    <lineage>
        <taxon>Eukaryota</taxon>
        <taxon>Sar</taxon>
        <taxon>Stramenopiles</taxon>
        <taxon>Ochrophyta</taxon>
        <taxon>Bacillariophyta</taxon>
        <taxon>Coscinodiscophyceae</taxon>
        <taxon>Thalassiosirophycidae</taxon>
        <taxon>Thalassiosirales</taxon>
        <taxon>Thalassiosiraceae</taxon>
        <taxon>Thalassiosira</taxon>
    </lineage>
</organism>
<dbReference type="GO" id="GO:0005737">
    <property type="term" value="C:cytoplasm"/>
    <property type="evidence" value="ECO:0007669"/>
    <property type="project" value="TreeGrafter"/>
</dbReference>
<sequence>TAPPTARAARALAREAVDAAARSRGPSGDHPTEPIVRVPDHDAAYMKKVLDSMRLPGGVLVPMVEDAAAAERAVAATRYPRQVDDPADSVDGVRGCAFPFVRASGYGTDPDYMARCREELLVMVQVESARGVESIPEIASVPGVDAVFLGPFDLSCSIGKAGRFDDREVRDLISAAERAVLESGECMLAGFRSGGRGAREMFDDGYSLVCGSVDLGLLRDAARRDLEEALGGVDP</sequence>